<comment type="similarity">
    <text evidence="1">Belongs to the iron/ascorbate-dependent oxidoreductase family.</text>
</comment>
<evidence type="ECO:0000256" key="2">
    <source>
        <dbReference type="SAM" id="SignalP"/>
    </source>
</evidence>
<dbReference type="PANTHER" id="PTHR47990">
    <property type="entry name" value="2-OXOGLUTARATE (2OG) AND FE(II)-DEPENDENT OXYGENASE SUPERFAMILY PROTEIN-RELATED"/>
    <property type="match status" value="1"/>
</dbReference>
<keyword evidence="5" id="KW-1185">Reference proteome</keyword>
<dbReference type="EMBL" id="JAWDJX010000016">
    <property type="protein sequence ID" value="KAK3053498.1"/>
    <property type="molecule type" value="Genomic_DNA"/>
</dbReference>
<dbReference type="PROSITE" id="PS51471">
    <property type="entry name" value="FE2OG_OXY"/>
    <property type="match status" value="1"/>
</dbReference>
<evidence type="ECO:0000256" key="1">
    <source>
        <dbReference type="ARBA" id="ARBA00008056"/>
    </source>
</evidence>
<feature type="chain" id="PRO_5042606639" description="Fe2OG dioxygenase domain-containing protein" evidence="2">
    <location>
        <begin position="18"/>
        <end position="168"/>
    </location>
</feature>
<dbReference type="Proteomes" id="UP001271007">
    <property type="component" value="Unassembled WGS sequence"/>
</dbReference>
<feature type="signal peptide" evidence="2">
    <location>
        <begin position="1"/>
        <end position="17"/>
    </location>
</feature>
<proteinExistence type="inferred from homology"/>
<evidence type="ECO:0000313" key="5">
    <source>
        <dbReference type="Proteomes" id="UP001271007"/>
    </source>
</evidence>
<dbReference type="Gene3D" id="2.60.120.330">
    <property type="entry name" value="B-lactam Antibiotic, Isopenicillin N Synthase, Chain"/>
    <property type="match status" value="1"/>
</dbReference>
<evidence type="ECO:0000313" key="4">
    <source>
        <dbReference type="EMBL" id="KAK3053498.1"/>
    </source>
</evidence>
<evidence type="ECO:0000259" key="3">
    <source>
        <dbReference type="PROSITE" id="PS51471"/>
    </source>
</evidence>
<accession>A0AAJ0DMW3</accession>
<organism evidence="4 5">
    <name type="scientific">Extremus antarcticus</name>
    <dbReference type="NCBI Taxonomy" id="702011"/>
    <lineage>
        <taxon>Eukaryota</taxon>
        <taxon>Fungi</taxon>
        <taxon>Dikarya</taxon>
        <taxon>Ascomycota</taxon>
        <taxon>Pezizomycotina</taxon>
        <taxon>Dothideomycetes</taxon>
        <taxon>Dothideomycetidae</taxon>
        <taxon>Mycosphaerellales</taxon>
        <taxon>Extremaceae</taxon>
        <taxon>Extremus</taxon>
    </lineage>
</organism>
<name>A0AAJ0DMW3_9PEZI</name>
<feature type="domain" description="Fe2OG dioxygenase" evidence="3">
    <location>
        <begin position="27"/>
        <end position="133"/>
    </location>
</feature>
<dbReference type="InterPro" id="IPR027443">
    <property type="entry name" value="IPNS-like_sf"/>
</dbReference>
<dbReference type="InterPro" id="IPR005123">
    <property type="entry name" value="Oxoglu/Fe-dep_dioxygenase_dom"/>
</dbReference>
<reference evidence="4" key="1">
    <citation type="submission" date="2023-04" db="EMBL/GenBank/DDBJ databases">
        <title>Black Yeasts Isolated from many extreme environments.</title>
        <authorList>
            <person name="Coleine C."/>
            <person name="Stajich J.E."/>
            <person name="Selbmann L."/>
        </authorList>
    </citation>
    <scope>NUCLEOTIDE SEQUENCE</scope>
    <source>
        <strain evidence="4">CCFEE 5312</strain>
    </source>
</reference>
<dbReference type="AlphaFoldDB" id="A0AAJ0DMW3"/>
<protein>
    <recommendedName>
        <fullName evidence="3">Fe2OG dioxygenase domain-containing protein</fullName>
    </recommendedName>
</protein>
<sequence>MLRLTRSLLEILVLALGYETESLTALTTDPVMNLKLLHYPPHTSTDERQFGAGAHTDFGVMTILLQQPDKQGLQVFHAANDEWLSVPAVEDVFVVNMGDLIQKWTDGRYSSTVHRVINIAGGDRYSVPCFYQGNMGATNPFKPDEVGEETVEMHLRRKFDASYGLNGK</sequence>
<comment type="caution">
    <text evidence="4">The sequence shown here is derived from an EMBL/GenBank/DDBJ whole genome shotgun (WGS) entry which is preliminary data.</text>
</comment>
<keyword evidence="2" id="KW-0732">Signal</keyword>
<dbReference type="Pfam" id="PF03171">
    <property type="entry name" value="2OG-FeII_Oxy"/>
    <property type="match status" value="1"/>
</dbReference>
<dbReference type="InterPro" id="IPR044861">
    <property type="entry name" value="IPNS-like_FE2OG_OXY"/>
</dbReference>
<gene>
    <name evidence="4" type="ORF">LTR09_005667</name>
</gene>
<dbReference type="InterPro" id="IPR050231">
    <property type="entry name" value="Iron_ascorbate_oxido_reductase"/>
</dbReference>
<dbReference type="SUPFAM" id="SSF51197">
    <property type="entry name" value="Clavaminate synthase-like"/>
    <property type="match status" value="1"/>
</dbReference>